<keyword evidence="2" id="KW-1185">Reference proteome</keyword>
<comment type="caution">
    <text evidence="1">The sequence shown here is derived from an EMBL/GenBank/DDBJ whole genome shotgun (WGS) entry which is preliminary data.</text>
</comment>
<evidence type="ECO:0000313" key="1">
    <source>
        <dbReference type="EMBL" id="KUL34749.1"/>
    </source>
</evidence>
<proteinExistence type="predicted"/>
<organism evidence="1 2">
    <name type="scientific">Streptomyces regalis</name>
    <dbReference type="NCBI Taxonomy" id="68262"/>
    <lineage>
        <taxon>Bacteria</taxon>
        <taxon>Bacillati</taxon>
        <taxon>Actinomycetota</taxon>
        <taxon>Actinomycetes</taxon>
        <taxon>Kitasatosporales</taxon>
        <taxon>Streptomycetaceae</taxon>
        <taxon>Streptomyces</taxon>
    </lineage>
</organism>
<name>A0A0X3UQ82_9ACTN</name>
<dbReference type="EMBL" id="LLZG01000165">
    <property type="protein sequence ID" value="KUL34749.1"/>
    <property type="molecule type" value="Genomic_DNA"/>
</dbReference>
<gene>
    <name evidence="1" type="ORF">ADL12_20485</name>
</gene>
<sequence>MRATMRIHDIVLSDALDGAPMGASTVALDLHNRWSNAEDEFLSAIMAVRLCGTSYVTEAADNLFSILQNMQASNHDEDKYEDAYQAALKEFPKALNAFLEAARHDLAYNPKWWQLPRRWRERQYRKGRASAEAPALSA</sequence>
<evidence type="ECO:0000313" key="2">
    <source>
        <dbReference type="Proteomes" id="UP000053923"/>
    </source>
</evidence>
<reference evidence="2" key="1">
    <citation type="submission" date="2015-10" db="EMBL/GenBank/DDBJ databases">
        <authorList>
            <person name="Ju K.-S."/>
            <person name="Doroghazi J.R."/>
            <person name="Metcalf W.W."/>
        </authorList>
    </citation>
    <scope>NUCLEOTIDE SEQUENCE [LARGE SCALE GENOMIC DNA]</scope>
    <source>
        <strain evidence="2">NRRL 3151</strain>
    </source>
</reference>
<dbReference type="AlphaFoldDB" id="A0A0X3UQ82"/>
<protein>
    <submittedName>
        <fullName evidence="1">Uncharacterized protein</fullName>
    </submittedName>
</protein>
<dbReference type="Proteomes" id="UP000053923">
    <property type="component" value="Unassembled WGS sequence"/>
</dbReference>
<accession>A0A0X3UQ82</accession>